<dbReference type="PROSITE" id="PS50110">
    <property type="entry name" value="RESPONSE_REGULATORY"/>
    <property type="match status" value="1"/>
</dbReference>
<keyword evidence="5" id="KW-1185">Reference proteome</keyword>
<dbReference type="GO" id="GO:0000160">
    <property type="term" value="P:phosphorelay signal transduction system"/>
    <property type="evidence" value="ECO:0007669"/>
    <property type="project" value="InterPro"/>
</dbReference>
<feature type="domain" description="Response regulatory" evidence="3">
    <location>
        <begin position="6"/>
        <end position="120"/>
    </location>
</feature>
<evidence type="ECO:0000313" key="4">
    <source>
        <dbReference type="EMBL" id="TWF52267.1"/>
    </source>
</evidence>
<dbReference type="Gene3D" id="3.40.50.2300">
    <property type="match status" value="1"/>
</dbReference>
<dbReference type="Pfam" id="PF00072">
    <property type="entry name" value="Response_reg"/>
    <property type="match status" value="1"/>
</dbReference>
<keyword evidence="1 2" id="KW-0597">Phosphoprotein</keyword>
<evidence type="ECO:0000256" key="2">
    <source>
        <dbReference type="PROSITE-ProRule" id="PRU00169"/>
    </source>
</evidence>
<sequence>MPSTQIIGIVDDDEDLPAALSSLVRSLGYGAECFSSASALLARKDLDTFSCVISDIHMPVMDGIALAQKLGEIAADLPVILMTGRNEEGLERKAYAAGAICFMPKPFSFDDLSRSLDKALAAKG</sequence>
<dbReference type="InterPro" id="IPR050595">
    <property type="entry name" value="Bact_response_regulator"/>
</dbReference>
<dbReference type="PANTHER" id="PTHR44591:SF25">
    <property type="entry name" value="CHEMOTAXIS TWO-COMPONENT RESPONSE REGULATOR"/>
    <property type="match status" value="1"/>
</dbReference>
<evidence type="ECO:0000259" key="3">
    <source>
        <dbReference type="PROSITE" id="PS50110"/>
    </source>
</evidence>
<name>A0A561QPI2_9HYPH</name>
<dbReference type="SUPFAM" id="SSF52172">
    <property type="entry name" value="CheY-like"/>
    <property type="match status" value="1"/>
</dbReference>
<dbReference type="SMART" id="SM00448">
    <property type="entry name" value="REC"/>
    <property type="match status" value="1"/>
</dbReference>
<organism evidence="4 5">
    <name type="scientific">Neorhizobium alkalisoli</name>
    <dbReference type="NCBI Taxonomy" id="528178"/>
    <lineage>
        <taxon>Bacteria</taxon>
        <taxon>Pseudomonadati</taxon>
        <taxon>Pseudomonadota</taxon>
        <taxon>Alphaproteobacteria</taxon>
        <taxon>Hyphomicrobiales</taxon>
        <taxon>Rhizobiaceae</taxon>
        <taxon>Rhizobium/Agrobacterium group</taxon>
        <taxon>Neorhizobium</taxon>
    </lineage>
</organism>
<dbReference type="PANTHER" id="PTHR44591">
    <property type="entry name" value="STRESS RESPONSE REGULATOR PROTEIN 1"/>
    <property type="match status" value="1"/>
</dbReference>
<dbReference type="InterPro" id="IPR011006">
    <property type="entry name" value="CheY-like_superfamily"/>
</dbReference>
<evidence type="ECO:0000313" key="5">
    <source>
        <dbReference type="Proteomes" id="UP000320653"/>
    </source>
</evidence>
<dbReference type="Proteomes" id="UP000320653">
    <property type="component" value="Unassembled WGS sequence"/>
</dbReference>
<comment type="caution">
    <text evidence="4">The sequence shown here is derived from an EMBL/GenBank/DDBJ whole genome shotgun (WGS) entry which is preliminary data.</text>
</comment>
<gene>
    <name evidence="4" type="ORF">FHW37_105367</name>
</gene>
<dbReference type="InterPro" id="IPR001789">
    <property type="entry name" value="Sig_transdc_resp-reg_receiver"/>
</dbReference>
<dbReference type="RefSeq" id="WP_186458342.1">
    <property type="nucleotide sequence ID" value="NZ_VIWP01000005.1"/>
</dbReference>
<proteinExistence type="predicted"/>
<evidence type="ECO:0000256" key="1">
    <source>
        <dbReference type="ARBA" id="ARBA00022553"/>
    </source>
</evidence>
<feature type="modified residue" description="4-aspartylphosphate" evidence="2">
    <location>
        <position position="55"/>
    </location>
</feature>
<reference evidence="4 5" key="1">
    <citation type="submission" date="2019-06" db="EMBL/GenBank/DDBJ databases">
        <title>Sorghum-associated microbial communities from plants grown in Nebraska, USA.</title>
        <authorList>
            <person name="Schachtman D."/>
        </authorList>
    </citation>
    <scope>NUCLEOTIDE SEQUENCE [LARGE SCALE GENOMIC DNA]</scope>
    <source>
        <strain evidence="4 5">1225</strain>
    </source>
</reference>
<accession>A0A561QPI2</accession>
<protein>
    <submittedName>
        <fullName evidence="4">Response regulator receiver domain-containing protein</fullName>
    </submittedName>
</protein>
<dbReference type="AlphaFoldDB" id="A0A561QPI2"/>
<dbReference type="EMBL" id="VIWP01000005">
    <property type="protein sequence ID" value="TWF52267.1"/>
    <property type="molecule type" value="Genomic_DNA"/>
</dbReference>